<accession>A0A399CXZ4</accession>
<protein>
    <recommendedName>
        <fullName evidence="5">Rieske domain-containing protein</fullName>
    </recommendedName>
</protein>
<proteinExistence type="predicted"/>
<dbReference type="Gene3D" id="2.102.10.10">
    <property type="entry name" value="Rieske [2Fe-2S] iron-sulphur domain"/>
    <property type="match status" value="1"/>
</dbReference>
<keyword evidence="4" id="KW-0411">Iron-sulfur</keyword>
<reference evidence="6 7" key="1">
    <citation type="journal article" date="2015" name="Int. J. Syst. Evol. Microbiol.">
        <title>Mariniphaga sediminis sp. nov., isolated from coastal sediment.</title>
        <authorList>
            <person name="Wang F.Q."/>
            <person name="Shen Q.Y."/>
            <person name="Chen G.J."/>
            <person name="Du Z.J."/>
        </authorList>
    </citation>
    <scope>NUCLEOTIDE SEQUENCE [LARGE SCALE GENOMIC DNA]</scope>
    <source>
        <strain evidence="6 7">SY21</strain>
    </source>
</reference>
<evidence type="ECO:0000256" key="3">
    <source>
        <dbReference type="ARBA" id="ARBA00023004"/>
    </source>
</evidence>
<evidence type="ECO:0000256" key="1">
    <source>
        <dbReference type="ARBA" id="ARBA00022714"/>
    </source>
</evidence>
<dbReference type="EMBL" id="QWET01000016">
    <property type="protein sequence ID" value="RIH63828.1"/>
    <property type="molecule type" value="Genomic_DNA"/>
</dbReference>
<gene>
    <name evidence="6" type="ORF">D1164_18005</name>
</gene>
<dbReference type="PROSITE" id="PS51296">
    <property type="entry name" value="RIESKE"/>
    <property type="match status" value="1"/>
</dbReference>
<evidence type="ECO:0000313" key="7">
    <source>
        <dbReference type="Proteomes" id="UP000266441"/>
    </source>
</evidence>
<dbReference type="AlphaFoldDB" id="A0A399CXZ4"/>
<sequence>MQQSVLKYGKYFIFFLFLTLVSPSCDKLNNSPVPDVYVSFTVNLNIANALTVPGNSVLFPGFGFGGVIVYCELPGSYYAFDAACTYEASKTCIVKNEGVLADCPCCGSQFVLISGAYPTEGPAALPLKQYNVSIVNDFTLRVYN</sequence>
<dbReference type="OrthoDB" id="1121472at2"/>
<dbReference type="InterPro" id="IPR017941">
    <property type="entry name" value="Rieske_2Fe-2S"/>
</dbReference>
<dbReference type="GO" id="GO:0051537">
    <property type="term" value="F:2 iron, 2 sulfur cluster binding"/>
    <property type="evidence" value="ECO:0007669"/>
    <property type="project" value="UniProtKB-KW"/>
</dbReference>
<keyword evidence="7" id="KW-1185">Reference proteome</keyword>
<name>A0A399CXZ4_9BACT</name>
<evidence type="ECO:0000256" key="2">
    <source>
        <dbReference type="ARBA" id="ARBA00022723"/>
    </source>
</evidence>
<dbReference type="GO" id="GO:0046872">
    <property type="term" value="F:metal ion binding"/>
    <property type="evidence" value="ECO:0007669"/>
    <property type="project" value="UniProtKB-KW"/>
</dbReference>
<evidence type="ECO:0000313" key="6">
    <source>
        <dbReference type="EMBL" id="RIH63828.1"/>
    </source>
</evidence>
<feature type="domain" description="Rieske" evidence="5">
    <location>
        <begin position="50"/>
        <end position="141"/>
    </location>
</feature>
<dbReference type="RefSeq" id="WP_119351286.1">
    <property type="nucleotide sequence ID" value="NZ_JBFHKJ010000218.1"/>
</dbReference>
<keyword evidence="1" id="KW-0001">2Fe-2S</keyword>
<dbReference type="SUPFAM" id="SSF50022">
    <property type="entry name" value="ISP domain"/>
    <property type="match status" value="1"/>
</dbReference>
<dbReference type="InterPro" id="IPR036922">
    <property type="entry name" value="Rieske_2Fe-2S_sf"/>
</dbReference>
<comment type="caution">
    <text evidence="6">The sequence shown here is derived from an EMBL/GenBank/DDBJ whole genome shotgun (WGS) entry which is preliminary data.</text>
</comment>
<organism evidence="6 7">
    <name type="scientific">Mariniphaga sediminis</name>
    <dbReference type="NCBI Taxonomy" id="1628158"/>
    <lineage>
        <taxon>Bacteria</taxon>
        <taxon>Pseudomonadati</taxon>
        <taxon>Bacteroidota</taxon>
        <taxon>Bacteroidia</taxon>
        <taxon>Marinilabiliales</taxon>
        <taxon>Prolixibacteraceae</taxon>
        <taxon>Mariniphaga</taxon>
    </lineage>
</organism>
<dbReference type="Proteomes" id="UP000266441">
    <property type="component" value="Unassembled WGS sequence"/>
</dbReference>
<evidence type="ECO:0000256" key="4">
    <source>
        <dbReference type="ARBA" id="ARBA00023014"/>
    </source>
</evidence>
<keyword evidence="3" id="KW-0408">Iron</keyword>
<evidence type="ECO:0000259" key="5">
    <source>
        <dbReference type="PROSITE" id="PS51296"/>
    </source>
</evidence>
<keyword evidence="2" id="KW-0479">Metal-binding</keyword>